<reference evidence="1 2" key="1">
    <citation type="submission" date="2019-04" db="EMBL/GenBank/DDBJ databases">
        <authorList>
            <person name="Van Vliet M D."/>
        </authorList>
    </citation>
    <scope>NUCLEOTIDE SEQUENCE [LARGE SCALE GENOMIC DNA]</scope>
    <source>
        <strain evidence="1 2">F21</strain>
    </source>
</reference>
<dbReference type="CDD" id="cd03801">
    <property type="entry name" value="GT4_PimA-like"/>
    <property type="match status" value="1"/>
</dbReference>
<dbReference type="Proteomes" id="UP000346198">
    <property type="component" value="Unassembled WGS sequence"/>
</dbReference>
<dbReference type="Pfam" id="PF13692">
    <property type="entry name" value="Glyco_trans_1_4"/>
    <property type="match status" value="1"/>
</dbReference>
<dbReference type="Gene3D" id="3.40.50.2000">
    <property type="entry name" value="Glycogen Phosphorylase B"/>
    <property type="match status" value="2"/>
</dbReference>
<dbReference type="EMBL" id="CAAHFH010000002">
    <property type="protein sequence ID" value="VGO21675.1"/>
    <property type="molecule type" value="Genomic_DNA"/>
</dbReference>
<gene>
    <name evidence="1" type="primary">kanE_2</name>
    <name evidence="1" type="ORF">SCARR_03749</name>
</gene>
<proteinExistence type="predicted"/>
<keyword evidence="2" id="KW-1185">Reference proteome</keyword>
<organism evidence="1 2">
    <name type="scientific">Pontiella sulfatireligans</name>
    <dbReference type="NCBI Taxonomy" id="2750658"/>
    <lineage>
        <taxon>Bacteria</taxon>
        <taxon>Pseudomonadati</taxon>
        <taxon>Kiritimatiellota</taxon>
        <taxon>Kiritimatiellia</taxon>
        <taxon>Kiritimatiellales</taxon>
        <taxon>Pontiellaceae</taxon>
        <taxon>Pontiella</taxon>
    </lineage>
</organism>
<dbReference type="PANTHER" id="PTHR12526">
    <property type="entry name" value="GLYCOSYLTRANSFERASE"/>
    <property type="match status" value="1"/>
</dbReference>
<accession>A0A6C2UN30</accession>
<dbReference type="AlphaFoldDB" id="A0A6C2UN30"/>
<sequence length="398" mass="44394">MLNRFRMHSEMVKLPQVLVCQRGARHRYMISALFEKSGMLAALYTDSTAYSFAGRVACFLSRIRIRTPRMSALISRAPEGIPVEKVYSFDRFPLMLKFSNLGKAYKGCGLQGAHVLYSMCGEEFEFLFWAKSQGIKLIIDVFIHPKTLRNVADEEAVYMKNSEIKRSWIDGSEAHFKRVIDLADIIICPSSWVAEGVRELHEKYNEKIRIVPYGSSLKSRHEASAPEMGRILFVGRDALRKGVHYLADAAEIVRSRGLDIDVRVAGVSAGQIKWISKREQLNCLGELNSGQLCREFELADVFVLPSLSEGQAGVVLEAMACGCPVIATRESGVDFRDGSGITVPARNAELLADAIIRVIGNREERNMFAAGALKHASDFSMEAWGQRLVNVVREAVLV</sequence>
<evidence type="ECO:0000313" key="1">
    <source>
        <dbReference type="EMBL" id="VGO21675.1"/>
    </source>
</evidence>
<evidence type="ECO:0000313" key="2">
    <source>
        <dbReference type="Proteomes" id="UP000346198"/>
    </source>
</evidence>
<dbReference type="SUPFAM" id="SSF53756">
    <property type="entry name" value="UDP-Glycosyltransferase/glycogen phosphorylase"/>
    <property type="match status" value="1"/>
</dbReference>
<name>A0A6C2UN30_9BACT</name>
<protein>
    <submittedName>
        <fullName evidence="1">Alpha-D-kanosaminyltransferase</fullName>
    </submittedName>
</protein>
<keyword evidence="1" id="KW-0808">Transferase</keyword>
<dbReference type="GO" id="GO:0016740">
    <property type="term" value="F:transferase activity"/>
    <property type="evidence" value="ECO:0007669"/>
    <property type="project" value="UniProtKB-KW"/>
</dbReference>